<sequence length="235" mass="25210">YQLILSTGSLGQWHSPCHTGGMASRELFADWTLRQLQEYIDESGGNSASARSREDLITEAARISQLAQEAAGKSVQAPAPLPGRGPTEFFPGIGSESGPPPFPQAQPPPLPHGPGPAPYGGPPIPRVGGPGQVPAPMPPAGGARKKAFIVGINYRGQRAELRGCINDAQCMEYMLRTRFGFSQENILLMTEDIRDPSRLPTRYNIFCGIQWLTSGMKPGDSLVFHYSGGAWQPAA</sequence>
<dbReference type="InterPro" id="IPR011600">
    <property type="entry name" value="Pept_C14_caspase"/>
</dbReference>
<name>A0A1D2A134_AUXPR</name>
<comment type="similarity">
    <text evidence="1">Belongs to the peptidase C14B family.</text>
</comment>
<dbReference type="GO" id="GO:0004197">
    <property type="term" value="F:cysteine-type endopeptidase activity"/>
    <property type="evidence" value="ECO:0007669"/>
    <property type="project" value="InterPro"/>
</dbReference>
<proteinExistence type="inferred from homology"/>
<dbReference type="Gene3D" id="3.40.50.12660">
    <property type="match status" value="1"/>
</dbReference>
<evidence type="ECO:0000313" key="4">
    <source>
        <dbReference type="EMBL" id="JAT72899.1"/>
    </source>
</evidence>
<evidence type="ECO:0000256" key="1">
    <source>
        <dbReference type="ARBA" id="ARBA00009005"/>
    </source>
</evidence>
<feature type="region of interest" description="Disordered" evidence="2">
    <location>
        <begin position="68"/>
        <end position="123"/>
    </location>
</feature>
<dbReference type="GO" id="GO:0006508">
    <property type="term" value="P:proteolysis"/>
    <property type="evidence" value="ECO:0007669"/>
    <property type="project" value="InterPro"/>
</dbReference>
<dbReference type="EMBL" id="GDKF01005723">
    <property type="protein sequence ID" value="JAT72899.1"/>
    <property type="molecule type" value="Transcribed_RNA"/>
</dbReference>
<protein>
    <recommendedName>
        <fullName evidence="3">Peptidase C14 caspase domain-containing protein</fullName>
    </recommendedName>
</protein>
<feature type="non-terminal residue" evidence="4">
    <location>
        <position position="1"/>
    </location>
</feature>
<dbReference type="AlphaFoldDB" id="A0A1D2A134"/>
<feature type="compositionally biased region" description="Pro residues" evidence="2">
    <location>
        <begin position="98"/>
        <end position="123"/>
    </location>
</feature>
<evidence type="ECO:0000256" key="2">
    <source>
        <dbReference type="SAM" id="MobiDB-lite"/>
    </source>
</evidence>
<dbReference type="Pfam" id="PF00656">
    <property type="entry name" value="Peptidase_C14"/>
    <property type="match status" value="1"/>
</dbReference>
<dbReference type="PANTHER" id="PTHR48104:SF30">
    <property type="entry name" value="METACASPASE-1"/>
    <property type="match status" value="1"/>
</dbReference>
<evidence type="ECO:0000259" key="3">
    <source>
        <dbReference type="Pfam" id="PF00656"/>
    </source>
</evidence>
<feature type="domain" description="Peptidase C14 caspase" evidence="3">
    <location>
        <begin position="144"/>
        <end position="228"/>
    </location>
</feature>
<reference evidence="4" key="1">
    <citation type="submission" date="2015-08" db="EMBL/GenBank/DDBJ databases">
        <authorList>
            <person name="Babu N.S."/>
            <person name="Beckwith C.J."/>
            <person name="Beseler K.G."/>
            <person name="Brison A."/>
            <person name="Carone J.V."/>
            <person name="Caskin T.P."/>
            <person name="Diamond M."/>
            <person name="Durham M.E."/>
            <person name="Foxe J.M."/>
            <person name="Go M."/>
            <person name="Henderson B.A."/>
            <person name="Jones I.B."/>
            <person name="McGettigan J.A."/>
            <person name="Micheletti S.J."/>
            <person name="Nasrallah M.E."/>
            <person name="Ortiz D."/>
            <person name="Piller C.R."/>
            <person name="Privatt S.R."/>
            <person name="Schneider S.L."/>
            <person name="Sharp S."/>
            <person name="Smith T.C."/>
            <person name="Stanton J.D."/>
            <person name="Ullery H.E."/>
            <person name="Wilson R.J."/>
            <person name="Serrano M.G."/>
            <person name="Buck G."/>
            <person name="Lee V."/>
            <person name="Wang Y."/>
            <person name="Carvalho R."/>
            <person name="Voegtly L."/>
            <person name="Shi R."/>
            <person name="Duckworth R."/>
            <person name="Johnson A."/>
            <person name="Loviza R."/>
            <person name="Walstead R."/>
            <person name="Shah Z."/>
            <person name="Kiflezghi M."/>
            <person name="Wade K."/>
            <person name="Ball S.L."/>
            <person name="Bradley K.W."/>
            <person name="Asai D.J."/>
            <person name="Bowman C.A."/>
            <person name="Russell D.A."/>
            <person name="Pope W.H."/>
            <person name="Jacobs-Sera D."/>
            <person name="Hendrix R.W."/>
            <person name="Hatfull G.F."/>
        </authorList>
    </citation>
    <scope>NUCLEOTIDE SEQUENCE</scope>
</reference>
<accession>A0A1D2A134</accession>
<organism evidence="4">
    <name type="scientific">Auxenochlorella protothecoides</name>
    <name type="common">Green microalga</name>
    <name type="synonym">Chlorella protothecoides</name>
    <dbReference type="NCBI Taxonomy" id="3075"/>
    <lineage>
        <taxon>Eukaryota</taxon>
        <taxon>Viridiplantae</taxon>
        <taxon>Chlorophyta</taxon>
        <taxon>core chlorophytes</taxon>
        <taxon>Trebouxiophyceae</taxon>
        <taxon>Chlorellales</taxon>
        <taxon>Chlorellaceae</taxon>
        <taxon>Auxenochlorella</taxon>
    </lineage>
</organism>
<dbReference type="InterPro" id="IPR050452">
    <property type="entry name" value="Metacaspase"/>
</dbReference>
<gene>
    <name evidence="4" type="ORF">g.63838</name>
</gene>
<dbReference type="PANTHER" id="PTHR48104">
    <property type="entry name" value="METACASPASE-4"/>
    <property type="match status" value="1"/>
</dbReference>
<dbReference type="GO" id="GO:0005737">
    <property type="term" value="C:cytoplasm"/>
    <property type="evidence" value="ECO:0007669"/>
    <property type="project" value="TreeGrafter"/>
</dbReference>